<dbReference type="SUPFAM" id="SSF52540">
    <property type="entry name" value="P-loop containing nucleoside triphosphate hydrolases"/>
    <property type="match status" value="2"/>
</dbReference>
<evidence type="ECO:0000256" key="3">
    <source>
        <dbReference type="ARBA" id="ARBA00004286"/>
    </source>
</evidence>
<keyword evidence="5" id="KW-0158">Chromosome</keyword>
<keyword evidence="10 18" id="KW-0862">Zinc</keyword>
<evidence type="ECO:0000256" key="19">
    <source>
        <dbReference type="SAM" id="Coils"/>
    </source>
</evidence>
<comment type="similarity">
    <text evidence="4">Belongs to the SMC family. RAD50 subfamily.</text>
</comment>
<keyword evidence="15" id="KW-0539">Nucleus</keyword>
<dbReference type="Pfam" id="PF04423">
    <property type="entry name" value="Rad50_zn_hook"/>
    <property type="match status" value="1"/>
</dbReference>
<evidence type="ECO:0000256" key="6">
    <source>
        <dbReference type="ARBA" id="ARBA00022723"/>
    </source>
</evidence>
<evidence type="ECO:0000256" key="2">
    <source>
        <dbReference type="ARBA" id="ARBA00004123"/>
    </source>
</evidence>
<dbReference type="PANTHER" id="PTHR18867:SF12">
    <property type="entry name" value="DNA REPAIR PROTEIN RAD50"/>
    <property type="match status" value="1"/>
</dbReference>
<keyword evidence="6 18" id="KW-0479">Metal-binding</keyword>
<feature type="binding site" evidence="18">
    <location>
        <position position="681"/>
    </location>
    <ligand>
        <name>Zn(2+)</name>
        <dbReference type="ChEBI" id="CHEBI:29105"/>
    </ligand>
</feature>
<evidence type="ECO:0000256" key="14">
    <source>
        <dbReference type="ARBA" id="ARBA00023204"/>
    </source>
</evidence>
<evidence type="ECO:0000256" key="10">
    <source>
        <dbReference type="ARBA" id="ARBA00022833"/>
    </source>
</evidence>
<keyword evidence="9" id="KW-0378">Hydrolase</keyword>
<evidence type="ECO:0000256" key="12">
    <source>
        <dbReference type="ARBA" id="ARBA00022842"/>
    </source>
</evidence>
<keyword evidence="22" id="KW-1185">Reference proteome</keyword>
<feature type="domain" description="Zinc-hook" evidence="20">
    <location>
        <begin position="636"/>
        <end position="734"/>
    </location>
</feature>
<keyword evidence="16" id="KW-0469">Meiosis</keyword>
<keyword evidence="7" id="KW-0547">Nucleotide-binding</keyword>
<evidence type="ECO:0000256" key="8">
    <source>
        <dbReference type="ARBA" id="ARBA00022763"/>
    </source>
</evidence>
<evidence type="ECO:0000259" key="20">
    <source>
        <dbReference type="PROSITE" id="PS51131"/>
    </source>
</evidence>
<gene>
    <name evidence="21" type="ORF">RUM44_001833</name>
</gene>
<feature type="coiled-coil region" evidence="19">
    <location>
        <begin position="220"/>
        <end position="536"/>
    </location>
</feature>
<evidence type="ECO:0000313" key="21">
    <source>
        <dbReference type="EMBL" id="KAK6622026.1"/>
    </source>
</evidence>
<organism evidence="21 22">
    <name type="scientific">Polyplax serrata</name>
    <name type="common">Common mouse louse</name>
    <dbReference type="NCBI Taxonomy" id="468196"/>
    <lineage>
        <taxon>Eukaryota</taxon>
        <taxon>Metazoa</taxon>
        <taxon>Ecdysozoa</taxon>
        <taxon>Arthropoda</taxon>
        <taxon>Hexapoda</taxon>
        <taxon>Insecta</taxon>
        <taxon>Pterygota</taxon>
        <taxon>Neoptera</taxon>
        <taxon>Paraneoptera</taxon>
        <taxon>Psocodea</taxon>
        <taxon>Troctomorpha</taxon>
        <taxon>Phthiraptera</taxon>
        <taxon>Anoplura</taxon>
        <taxon>Polyplacidae</taxon>
        <taxon>Polyplax</taxon>
    </lineage>
</organism>
<dbReference type="Proteomes" id="UP001359485">
    <property type="component" value="Unassembled WGS sequence"/>
</dbReference>
<dbReference type="NCBIfam" id="TIGR00606">
    <property type="entry name" value="rad50"/>
    <property type="match status" value="1"/>
</dbReference>
<comment type="caution">
    <text evidence="21">The sequence shown here is derived from an EMBL/GenBank/DDBJ whole genome shotgun (WGS) entry which is preliminary data.</text>
</comment>
<evidence type="ECO:0000313" key="22">
    <source>
        <dbReference type="Proteomes" id="UP001359485"/>
    </source>
</evidence>
<feature type="coiled-coil region" evidence="19">
    <location>
        <begin position="588"/>
        <end position="656"/>
    </location>
</feature>
<proteinExistence type="inferred from homology"/>
<dbReference type="Pfam" id="PF13476">
    <property type="entry name" value="AAA_23"/>
    <property type="match status" value="1"/>
</dbReference>
<evidence type="ECO:0000256" key="4">
    <source>
        <dbReference type="ARBA" id="ARBA00009439"/>
    </source>
</evidence>
<keyword evidence="14" id="KW-0234">DNA repair</keyword>
<comment type="subcellular location">
    <subcellularLocation>
        <location evidence="3">Chromosome</location>
    </subcellularLocation>
    <subcellularLocation>
        <location evidence="2">Nucleus</location>
    </subcellularLocation>
</comment>
<evidence type="ECO:0000256" key="5">
    <source>
        <dbReference type="ARBA" id="ARBA00022454"/>
    </source>
</evidence>
<dbReference type="Pfam" id="PF13558">
    <property type="entry name" value="SbcC_Walker_B"/>
    <property type="match status" value="1"/>
</dbReference>
<sequence>MATLDKIKICGIRSFGCEEEDVQTVRFQKPLTLILGENGCGKSTIIECLRYLTAQKEPAGKGTFVHDPSLTNRATTKGFVKLRMRDVKGAVVDLCRQVQATRTKKSLTTKSLDNVITRTNKETKEKVSISNRCADFTYEISRIFGVSRSILENVVFCTQEDSHWPLDTDQKLKEKFDQIFDSDRYNKCVNKVREKRKKIKDCVKNSEVELKYLRENKSMAAEKRRRIEKMRIQVDSCNNEVNELNSSLEYIENKLKEINEKELNISKNHAAKEMKKAELKAVQEILTELKNRIKHPYAGSDEDLKSEINSFKKQLSVRQEEVEASEIKMKQLESQETKLSNKLMEEQGILGQLLKEDELNSERVEQRNEELIKLAAKLNIDVPPEQTEDSIQALIKDVMAKIMDEEDNLSKIKQLAEEEDQNYEMKIDKLREESLMLQNEVRNKEKNLKTNQDQKQKIKQELLEMDQSAGKLNALETKLTKLNKEIQNIQDSTNVEDLKINIKKYSKERNMLDEKVSELEDEVKRLQQQSSFSAELDIQKDLKSNKDSAFRRLINKHEDNLKALLGVLPDSRFKSAIQNRFTSVRQKVKDLNNLRSKKEKELTELEMKRKHLKEKYKGKEDILQTIEEEIYEACGSDDFEETVSQVQKELEELQDVKGTLSSSEFMYQRYIRALQKSQPCCPLCHRDFEQQNEARSLVDELMGKIREVPNKLQENKSQLEERQSKYNKLLTLKSKHDEISHLKEKEIPGLRSELEKVESTLKKVQKELADIGKEMNGPQSDEALCLSLLNDMVLLDELQMDRDNLGKQIEKLQAEIRGSDGSKDTLKQVMSEYESTRQNLKLARQKIDELQCKLNNYNEDIQQKQSIRNSLVEEINKIQGGIGKRKSLTDRMDELEEEEAFLHVELNEISSNCATVKNKLEDIISERKSKKTKNLDKIERMSHLVSRLLKDLHDVEMTNKIVEAHQRKGIDERIDAVQGTMKKMEEEIIELKKKKEEVTRNIENIKKGLSNQELRERELEENLRLRQKSIQAEDLQKEVAYLESKCGSANFDAILREKRKLKSKEEEITKNKAQIQGRLGEMESQMKILEKELLSKTFRNIDETFNNEYLKCEVWKAIGSDLDRYATTMEYAMMTYHKQQMTKVNAFVREYWRRIYQGNDIDYIEIQTDTIESTEKRRNYNYKVVQVKSDVHLDMRNRCSAGQKMLASLIIRLALAETFSTNCGILTLDEPTTNLDRRNIKNLARTLNEVLLSKQLTSNPNFQLIVITHDEEFLQELMELDLVNEYVKVDRSNRGKTLICNRALTKELNLGKNNQFPEMRQYDYD</sequence>
<comment type="cofactor">
    <cofactor evidence="1">
        <name>Zn(2+)</name>
        <dbReference type="ChEBI" id="CHEBI:29105"/>
    </cofactor>
</comment>
<comment type="catalytic activity">
    <reaction evidence="17">
        <text>ATP + H2O = ADP + phosphate + H(+)</text>
        <dbReference type="Rhea" id="RHEA:13065"/>
        <dbReference type="ChEBI" id="CHEBI:15377"/>
        <dbReference type="ChEBI" id="CHEBI:15378"/>
        <dbReference type="ChEBI" id="CHEBI:30616"/>
        <dbReference type="ChEBI" id="CHEBI:43474"/>
        <dbReference type="ChEBI" id="CHEBI:456216"/>
    </reaction>
</comment>
<keyword evidence="13 19" id="KW-0175">Coiled coil</keyword>
<feature type="coiled-coil region" evidence="19">
    <location>
        <begin position="747"/>
        <end position="912"/>
    </location>
</feature>
<dbReference type="InterPro" id="IPR038729">
    <property type="entry name" value="Rad50/SbcC_AAA"/>
</dbReference>
<dbReference type="PANTHER" id="PTHR18867">
    <property type="entry name" value="RAD50"/>
    <property type="match status" value="1"/>
</dbReference>
<reference evidence="21 22" key="1">
    <citation type="submission" date="2023-09" db="EMBL/GenBank/DDBJ databases">
        <title>Genomes of two closely related lineages of the louse Polyplax serrata with different host specificities.</title>
        <authorList>
            <person name="Martinu J."/>
            <person name="Tarabai H."/>
            <person name="Stefka J."/>
            <person name="Hypsa V."/>
        </authorList>
    </citation>
    <scope>NUCLEOTIDE SEQUENCE [LARGE SCALE GENOMIC DNA]</scope>
    <source>
        <strain evidence="21">98ZLc_SE</strain>
    </source>
</reference>
<dbReference type="PROSITE" id="PS51131">
    <property type="entry name" value="ZN_HOOK"/>
    <property type="match status" value="1"/>
</dbReference>
<feature type="binding site" evidence="18">
    <location>
        <position position="684"/>
    </location>
    <ligand>
        <name>Zn(2+)</name>
        <dbReference type="ChEBI" id="CHEBI:29105"/>
    </ligand>
</feature>
<evidence type="ECO:0000256" key="1">
    <source>
        <dbReference type="ARBA" id="ARBA00001947"/>
    </source>
</evidence>
<dbReference type="Gene3D" id="1.10.287.510">
    <property type="entry name" value="Helix hairpin bin"/>
    <property type="match status" value="1"/>
</dbReference>
<evidence type="ECO:0000256" key="17">
    <source>
        <dbReference type="ARBA" id="ARBA00049360"/>
    </source>
</evidence>
<dbReference type="Gene3D" id="3.40.50.300">
    <property type="entry name" value="P-loop containing nucleotide triphosphate hydrolases"/>
    <property type="match status" value="2"/>
</dbReference>
<dbReference type="InterPro" id="IPR013134">
    <property type="entry name" value="Zn_hook_RAD50"/>
</dbReference>
<keyword evidence="12" id="KW-0460">Magnesium</keyword>
<protein>
    <recommendedName>
        <fullName evidence="20">Zinc-hook domain-containing protein</fullName>
    </recommendedName>
</protein>
<name>A0ABR1AL88_POLSC</name>
<keyword evidence="8" id="KW-0227">DNA damage</keyword>
<evidence type="ECO:0000256" key="9">
    <source>
        <dbReference type="ARBA" id="ARBA00022801"/>
    </source>
</evidence>
<evidence type="ECO:0000256" key="7">
    <source>
        <dbReference type="ARBA" id="ARBA00022741"/>
    </source>
</evidence>
<evidence type="ECO:0000256" key="15">
    <source>
        <dbReference type="ARBA" id="ARBA00023242"/>
    </source>
</evidence>
<accession>A0ABR1AL88</accession>
<keyword evidence="11" id="KW-0067">ATP-binding</keyword>
<evidence type="ECO:0000256" key="11">
    <source>
        <dbReference type="ARBA" id="ARBA00022840"/>
    </source>
</evidence>
<evidence type="ECO:0000256" key="18">
    <source>
        <dbReference type="PROSITE-ProRule" id="PRU00471"/>
    </source>
</evidence>
<dbReference type="InterPro" id="IPR004584">
    <property type="entry name" value="Rad50_eukaryotes"/>
</dbReference>
<dbReference type="InterPro" id="IPR027417">
    <property type="entry name" value="P-loop_NTPase"/>
</dbReference>
<dbReference type="SUPFAM" id="SSF75712">
    <property type="entry name" value="Rad50 coiled-coil Zn hook"/>
    <property type="match status" value="1"/>
</dbReference>
<feature type="coiled-coil region" evidence="19">
    <location>
        <begin position="967"/>
        <end position="1092"/>
    </location>
</feature>
<evidence type="ECO:0000256" key="16">
    <source>
        <dbReference type="ARBA" id="ARBA00023254"/>
    </source>
</evidence>
<dbReference type="EMBL" id="JAWJWF010000047">
    <property type="protein sequence ID" value="KAK6622026.1"/>
    <property type="molecule type" value="Genomic_DNA"/>
</dbReference>
<evidence type="ECO:0000256" key="13">
    <source>
        <dbReference type="ARBA" id="ARBA00023054"/>
    </source>
</evidence>